<proteinExistence type="predicted"/>
<keyword evidence="3" id="KW-0614">Plasmid</keyword>
<evidence type="ECO:0000256" key="2">
    <source>
        <dbReference type="SAM" id="Phobius"/>
    </source>
</evidence>
<gene>
    <name evidence="3" type="ORF">Strvi_0240</name>
</gene>
<feature type="region of interest" description="Disordered" evidence="1">
    <location>
        <begin position="1"/>
        <end position="43"/>
    </location>
</feature>
<reference evidence="3" key="1">
    <citation type="submission" date="2011-08" db="EMBL/GenBank/DDBJ databases">
        <title>Complete sequence of plasmid 2 of Streptomyces violaceusniger Tu 4113.</title>
        <authorList>
            <consortium name="US DOE Joint Genome Institute"/>
            <person name="Lucas S."/>
            <person name="Han J."/>
            <person name="Lapidus A."/>
            <person name="Cheng J.-F."/>
            <person name="Goodwin L."/>
            <person name="Pitluck S."/>
            <person name="Peters L."/>
            <person name="Ivanova N."/>
            <person name="Daligault H."/>
            <person name="Detter J.C."/>
            <person name="Han C."/>
            <person name="Tapia R."/>
            <person name="Land M."/>
            <person name="Hauser L."/>
            <person name="Kyrpides N."/>
            <person name="Ivanova N."/>
            <person name="Pagani I."/>
            <person name="Hagen A."/>
            <person name="Katz L."/>
            <person name="Fiedler H.-P."/>
            <person name="Keasling J."/>
            <person name="Fortman J."/>
            <person name="Woyke T."/>
        </authorList>
    </citation>
    <scope>NUCLEOTIDE SEQUENCE [LARGE SCALE GENOMIC DNA]</scope>
    <source>
        <strain evidence="3">Tu 4113</strain>
        <plasmid evidence="3">pSTRVI02</plasmid>
    </source>
</reference>
<keyword evidence="2" id="KW-1133">Transmembrane helix</keyword>
<feature type="compositionally biased region" description="Basic residues" evidence="1">
    <location>
        <begin position="8"/>
        <end position="23"/>
    </location>
</feature>
<sequence>MRLDVHARRTGKLSRRSRYHPQPRKPPAAPAAEPPPGRVPAVNRNLRNATPAVYAALILLGFLINTTAGIAVVIIGGVLMSALYTATRGGRTADAMPRSPRRQRNRR</sequence>
<feature type="transmembrane region" description="Helical" evidence="2">
    <location>
        <begin position="53"/>
        <end position="86"/>
    </location>
</feature>
<keyword evidence="4" id="KW-1185">Reference proteome</keyword>
<accession>G2PHL0</accession>
<protein>
    <submittedName>
        <fullName evidence="3">Uncharacterized protein</fullName>
    </submittedName>
</protein>
<dbReference type="HOGENOM" id="CLU_2208668_0_0_11"/>
<keyword evidence="2" id="KW-0812">Transmembrane</keyword>
<keyword evidence="2" id="KW-0472">Membrane</keyword>
<name>G2PHL0_STRV4</name>
<geneLocation type="plasmid" evidence="3 4">
    <name>pSTRVI02</name>
</geneLocation>
<dbReference type="AlphaFoldDB" id="G2PHL0"/>
<evidence type="ECO:0000313" key="4">
    <source>
        <dbReference type="Proteomes" id="UP000008703"/>
    </source>
</evidence>
<evidence type="ECO:0000313" key="3">
    <source>
        <dbReference type="EMBL" id="AEM89013.1"/>
    </source>
</evidence>
<dbReference type="eggNOG" id="ENOG5032FXV">
    <property type="taxonomic scope" value="Bacteria"/>
</dbReference>
<dbReference type="Proteomes" id="UP000008703">
    <property type="component" value="Plasmid pSTRVI02"/>
</dbReference>
<dbReference type="EMBL" id="CP002996">
    <property type="protein sequence ID" value="AEM89013.1"/>
    <property type="molecule type" value="Genomic_DNA"/>
</dbReference>
<evidence type="ECO:0000256" key="1">
    <source>
        <dbReference type="SAM" id="MobiDB-lite"/>
    </source>
</evidence>
<organism evidence="3 4">
    <name type="scientific">Streptomyces violaceusniger (strain Tu 4113)</name>
    <dbReference type="NCBI Taxonomy" id="653045"/>
    <lineage>
        <taxon>Bacteria</taxon>
        <taxon>Bacillati</taxon>
        <taxon>Actinomycetota</taxon>
        <taxon>Actinomycetes</taxon>
        <taxon>Kitasatosporales</taxon>
        <taxon>Streptomycetaceae</taxon>
        <taxon>Streptomyces</taxon>
        <taxon>Streptomyces violaceusniger group</taxon>
    </lineage>
</organism>
<dbReference type="KEGG" id="svl:Strvi_0240"/>
<feature type="compositionally biased region" description="Pro residues" evidence="1">
    <location>
        <begin position="24"/>
        <end position="38"/>
    </location>
</feature>